<evidence type="ECO:0000313" key="2">
    <source>
        <dbReference type="EMBL" id="KAG1900380.1"/>
    </source>
</evidence>
<gene>
    <name evidence="2" type="ORF">F5891DRAFT_1188695</name>
</gene>
<proteinExistence type="predicted"/>
<evidence type="ECO:0000313" key="3">
    <source>
        <dbReference type="Proteomes" id="UP001195769"/>
    </source>
</evidence>
<dbReference type="AlphaFoldDB" id="A0AAD4E6A2"/>
<dbReference type="GeneID" id="64661334"/>
<evidence type="ECO:0000256" key="1">
    <source>
        <dbReference type="SAM" id="MobiDB-lite"/>
    </source>
</evidence>
<protein>
    <submittedName>
        <fullName evidence="2">Uncharacterized protein</fullName>
    </submittedName>
</protein>
<sequence>MRLGGAGCAGGRRASTYDLAHIYSFILATLRHGTKLNGVQWTPHIMETWIKTLCWPMGYNTYKHQQAQELRNCIHDAVHHLQKLSDTLPEESSHMSLTQSAAQSPPVSSTARSPAALSSLHMMSSSLAPHSFSQPVSASSSHSLYMSSHGVSPHILTRPRILCFLSQLLMVAWWPIPLGWNRTNPIPQWLTTLIAQLEVWQDLSHSEEVSLGDLGAPEPTLAHTEILVQQATSLLAICAGVAAAGMITRNFVFGSIDGQR</sequence>
<feature type="region of interest" description="Disordered" evidence="1">
    <location>
        <begin position="92"/>
        <end position="112"/>
    </location>
</feature>
<accession>A0AAD4E6A2</accession>
<dbReference type="RefSeq" id="XP_041225956.1">
    <property type="nucleotide sequence ID" value="XM_041367036.1"/>
</dbReference>
<organism evidence="2 3">
    <name type="scientific">Suillus fuscotomentosus</name>
    <dbReference type="NCBI Taxonomy" id="1912939"/>
    <lineage>
        <taxon>Eukaryota</taxon>
        <taxon>Fungi</taxon>
        <taxon>Dikarya</taxon>
        <taxon>Basidiomycota</taxon>
        <taxon>Agaricomycotina</taxon>
        <taxon>Agaricomycetes</taxon>
        <taxon>Agaricomycetidae</taxon>
        <taxon>Boletales</taxon>
        <taxon>Suillineae</taxon>
        <taxon>Suillaceae</taxon>
        <taxon>Suillus</taxon>
    </lineage>
</organism>
<dbReference type="EMBL" id="JABBWK010000027">
    <property type="protein sequence ID" value="KAG1900380.1"/>
    <property type="molecule type" value="Genomic_DNA"/>
</dbReference>
<feature type="compositionally biased region" description="Polar residues" evidence="1">
    <location>
        <begin position="94"/>
        <end position="112"/>
    </location>
</feature>
<name>A0AAD4E6A2_9AGAM</name>
<keyword evidence="3" id="KW-1185">Reference proteome</keyword>
<reference evidence="2" key="1">
    <citation type="journal article" date="2020" name="New Phytol.">
        <title>Comparative genomics reveals dynamic genome evolution in host specialist ectomycorrhizal fungi.</title>
        <authorList>
            <person name="Lofgren L.A."/>
            <person name="Nguyen N.H."/>
            <person name="Vilgalys R."/>
            <person name="Ruytinx J."/>
            <person name="Liao H.L."/>
            <person name="Branco S."/>
            <person name="Kuo A."/>
            <person name="LaButti K."/>
            <person name="Lipzen A."/>
            <person name="Andreopoulos W."/>
            <person name="Pangilinan J."/>
            <person name="Riley R."/>
            <person name="Hundley H."/>
            <person name="Na H."/>
            <person name="Barry K."/>
            <person name="Grigoriev I.V."/>
            <person name="Stajich J.E."/>
            <person name="Kennedy P.G."/>
        </authorList>
    </citation>
    <scope>NUCLEOTIDE SEQUENCE</scope>
    <source>
        <strain evidence="2">FC203</strain>
    </source>
</reference>
<comment type="caution">
    <text evidence="2">The sequence shown here is derived from an EMBL/GenBank/DDBJ whole genome shotgun (WGS) entry which is preliminary data.</text>
</comment>
<dbReference type="Proteomes" id="UP001195769">
    <property type="component" value="Unassembled WGS sequence"/>
</dbReference>